<dbReference type="AlphaFoldDB" id="A0A3B7MG63"/>
<sequence length="744" mass="82899">MNYKHLPFLCLLVFLTAGVLPATAQSIIRGQVMNSKQEPMAAASIGIRQFRAGVRADSAGYFSLPRPAGDKVVLKITSIGYRPKEVEVHTADSMLTIILDEDGAQLGEVVVVGAGSFEASDKAKGASLTPIDAVTVAGNGGDIANALRFLPGAQQVGETEGLFVRGGTSDEAKQFVDGALLPHPNFSSIPGVPQPARLNPFLFKGILFSSGGYSALYGQAMSSALILETVDLPDQSSANLALFPMMAAVGFQNLAKDRHSSYGINARYGNSTFYNKLTDAKPDFFHGPEYLAGDANFRIRTSKTGMLKFYSNYGYSRTGMRTPDVDSAGLLSSFELKGFNVYNNLSYRESLGRQWKMDAALAYNYYKEDIANQLLDARKIPVVIPASPYDEKNNERHEQADLGQARLVITKGLRRRQAIRFGGEYFYSKNRFRYNKTVHSLQDNLAVGFAEGDVYIARNIAAKIGVRAEYTSLLQRINVAPRISVAYRMPNAGQINMAYGVFYQMPGDAWLMQNRELNFSRAEHYLANYQYKFSNRLLRIEGYYKRYSNLVTTKPAVANEGDGYARGVELFFRDKRSFKNVDYWITYTYLDTKRRFLDFPVSMRPSFATPHTASLVVKRFFQVINLSANLSYTLATGRPYYTIQSDAAGSAYVFDQGTTNTYSALNLGFAYLFTLFKGWKNKDFSGIGFGMNNVFGREQVLGYNYSFNGLNKLPITQPATRTWYAGIFMSFGIDRRDDLINENL</sequence>
<feature type="chain" id="PRO_5017708008" evidence="1">
    <location>
        <begin position="25"/>
        <end position="744"/>
    </location>
</feature>
<dbReference type="InterPro" id="IPR008969">
    <property type="entry name" value="CarboxyPept-like_regulatory"/>
</dbReference>
<dbReference type="Pfam" id="PF13715">
    <property type="entry name" value="CarbopepD_reg_2"/>
    <property type="match status" value="1"/>
</dbReference>
<dbReference type="RefSeq" id="WP_119049170.1">
    <property type="nucleotide sequence ID" value="NZ_CP032157.1"/>
</dbReference>
<dbReference type="Gene3D" id="2.60.40.1120">
    <property type="entry name" value="Carboxypeptidase-like, regulatory domain"/>
    <property type="match status" value="1"/>
</dbReference>
<accession>A0A3B7MG63</accession>
<keyword evidence="1" id="KW-0732">Signal</keyword>
<dbReference type="Proteomes" id="UP000263900">
    <property type="component" value="Chromosome"/>
</dbReference>
<dbReference type="SUPFAM" id="SSF49464">
    <property type="entry name" value="Carboxypeptidase regulatory domain-like"/>
    <property type="match status" value="1"/>
</dbReference>
<dbReference type="OrthoDB" id="1075473at2"/>
<name>A0A3B7MG63_9BACT</name>
<keyword evidence="3" id="KW-1185">Reference proteome</keyword>
<feature type="signal peptide" evidence="1">
    <location>
        <begin position="1"/>
        <end position="24"/>
    </location>
</feature>
<gene>
    <name evidence="2" type="ORF">D3H65_04765</name>
</gene>
<protein>
    <submittedName>
        <fullName evidence="2">TonB-dependent receptor</fullName>
    </submittedName>
</protein>
<keyword evidence="2" id="KW-0675">Receptor</keyword>
<dbReference type="Gene3D" id="2.170.130.10">
    <property type="entry name" value="TonB-dependent receptor, plug domain"/>
    <property type="match status" value="1"/>
</dbReference>
<dbReference type="SUPFAM" id="SSF56935">
    <property type="entry name" value="Porins"/>
    <property type="match status" value="1"/>
</dbReference>
<evidence type="ECO:0000313" key="2">
    <source>
        <dbReference type="EMBL" id="AXY73332.1"/>
    </source>
</evidence>
<dbReference type="InterPro" id="IPR037066">
    <property type="entry name" value="Plug_dom_sf"/>
</dbReference>
<evidence type="ECO:0000256" key="1">
    <source>
        <dbReference type="SAM" id="SignalP"/>
    </source>
</evidence>
<evidence type="ECO:0000313" key="3">
    <source>
        <dbReference type="Proteomes" id="UP000263900"/>
    </source>
</evidence>
<reference evidence="2 3" key="1">
    <citation type="submission" date="2018-09" db="EMBL/GenBank/DDBJ databases">
        <title>Genome sequencing of strain 6GH32-13.</title>
        <authorList>
            <person name="Weon H.-Y."/>
            <person name="Heo J."/>
            <person name="Kwon S.-W."/>
        </authorList>
    </citation>
    <scope>NUCLEOTIDE SEQUENCE [LARGE SCALE GENOMIC DNA]</scope>
    <source>
        <strain evidence="2 3">5GH32-13</strain>
    </source>
</reference>
<dbReference type="EMBL" id="CP032157">
    <property type="protein sequence ID" value="AXY73332.1"/>
    <property type="molecule type" value="Genomic_DNA"/>
</dbReference>
<organism evidence="2 3">
    <name type="scientific">Paraflavitalea soli</name>
    <dbReference type="NCBI Taxonomy" id="2315862"/>
    <lineage>
        <taxon>Bacteria</taxon>
        <taxon>Pseudomonadati</taxon>
        <taxon>Bacteroidota</taxon>
        <taxon>Chitinophagia</taxon>
        <taxon>Chitinophagales</taxon>
        <taxon>Chitinophagaceae</taxon>
        <taxon>Paraflavitalea</taxon>
    </lineage>
</organism>
<dbReference type="KEGG" id="pseg:D3H65_04765"/>
<proteinExistence type="predicted"/>